<proteinExistence type="predicted"/>
<dbReference type="Proteomes" id="UP000217103">
    <property type="component" value="Unassembled WGS sequence"/>
</dbReference>
<protein>
    <recommendedName>
        <fullName evidence="3">DNA recombination-mediator protein A</fullName>
    </recommendedName>
</protein>
<evidence type="ECO:0008006" key="3">
    <source>
        <dbReference type="Google" id="ProtNLM"/>
    </source>
</evidence>
<sequence length="158" mass="16757">MPRIAISGHRGLPEDTSRLIDGAIRALLAARASDVVGISCLADGADQLFARAVVDNGGALEVVVPADDYRDGLPAEVREEYDALLARAVRVHRLDFADSTSAAHMAAGHLMLDHADELWAVWDGLPARGYGGTADVVAAARDRGLPVRVIWPAGARRD</sequence>
<evidence type="ECO:0000313" key="1">
    <source>
        <dbReference type="EMBL" id="SDR31124.1"/>
    </source>
</evidence>
<dbReference type="SUPFAM" id="SSF102405">
    <property type="entry name" value="MCP/YpsA-like"/>
    <property type="match status" value="1"/>
</dbReference>
<gene>
    <name evidence="1" type="ORF">SAMN04489764_5029</name>
</gene>
<accession>A0A1H1I096</accession>
<keyword evidence="2" id="KW-1185">Reference proteome</keyword>
<dbReference type="OrthoDB" id="3231229at2"/>
<reference evidence="1 2" key="1">
    <citation type="submission" date="2016-10" db="EMBL/GenBank/DDBJ databases">
        <authorList>
            <person name="de Groot N.N."/>
        </authorList>
    </citation>
    <scope>NUCLEOTIDE SEQUENCE [LARGE SCALE GENOMIC DNA]</scope>
    <source>
        <strain evidence="1 2">DSM 43794</strain>
    </source>
</reference>
<dbReference type="STRING" id="35622.SAMN04489764_5029"/>
<dbReference type="AlphaFoldDB" id="A0A1H1I096"/>
<dbReference type="RefSeq" id="WP_093262511.1">
    <property type="nucleotide sequence ID" value="NZ_FNKK01000002.1"/>
</dbReference>
<dbReference type="EMBL" id="FNKK01000002">
    <property type="protein sequence ID" value="SDR31124.1"/>
    <property type="molecule type" value="Genomic_DNA"/>
</dbReference>
<organism evidence="1 2">
    <name type="scientific">Thermostaphylospora chromogena</name>
    <dbReference type="NCBI Taxonomy" id="35622"/>
    <lineage>
        <taxon>Bacteria</taxon>
        <taxon>Bacillati</taxon>
        <taxon>Actinomycetota</taxon>
        <taxon>Actinomycetes</taxon>
        <taxon>Streptosporangiales</taxon>
        <taxon>Thermomonosporaceae</taxon>
        <taxon>Thermostaphylospora</taxon>
    </lineage>
</organism>
<name>A0A1H1I096_9ACTN</name>
<evidence type="ECO:0000313" key="2">
    <source>
        <dbReference type="Proteomes" id="UP000217103"/>
    </source>
</evidence>
<dbReference type="Gene3D" id="3.40.50.450">
    <property type="match status" value="1"/>
</dbReference>